<dbReference type="Proteomes" id="UP000724964">
    <property type="component" value="Unassembled WGS sequence"/>
</dbReference>
<dbReference type="CDD" id="cd09117">
    <property type="entry name" value="PLDc_Bfil_DEXD_like"/>
    <property type="match status" value="1"/>
</dbReference>
<organism evidence="3 4">
    <name type="scientific">Acidimicrobium ferrooxidans</name>
    <dbReference type="NCBI Taxonomy" id="53635"/>
    <lineage>
        <taxon>Bacteria</taxon>
        <taxon>Bacillati</taxon>
        <taxon>Actinomycetota</taxon>
        <taxon>Acidimicrobiia</taxon>
        <taxon>Acidimicrobiales</taxon>
        <taxon>Acidimicrobiaceae</taxon>
        <taxon>Acidimicrobium</taxon>
    </lineage>
</organism>
<reference evidence="3" key="1">
    <citation type="submission" date="2021-02" db="EMBL/GenBank/DDBJ databases">
        <title>Activity-based single-cell genomes from oceanic crustal fluid captures similar information to metagenomic and metatranscriptomic surveys with orders of magnitude less sampling.</title>
        <authorList>
            <person name="D'Angelo T.S."/>
            <person name="Orcutt B.N."/>
        </authorList>
    </citation>
    <scope>NUCLEOTIDE SEQUENCE [LARGE SCALE GENOMIC DNA]</scope>
    <source>
        <strain evidence="3">AH-315-J10</strain>
    </source>
</reference>
<keyword evidence="4" id="KW-1185">Reference proteome</keyword>
<proteinExistence type="predicted"/>
<dbReference type="InterPro" id="IPR001736">
    <property type="entry name" value="PLipase_D/transphosphatidylase"/>
</dbReference>
<evidence type="ECO:0000313" key="4">
    <source>
        <dbReference type="Proteomes" id="UP000724964"/>
    </source>
</evidence>
<dbReference type="PROSITE" id="PS50035">
    <property type="entry name" value="PLD"/>
    <property type="match status" value="1"/>
</dbReference>
<gene>
    <name evidence="3" type="ORF">JYT35_00635</name>
</gene>
<dbReference type="SUPFAM" id="SSF56024">
    <property type="entry name" value="Phospholipase D/nuclease"/>
    <property type="match status" value="1"/>
</dbReference>
<dbReference type="EMBL" id="JAFIUH010000007">
    <property type="protein sequence ID" value="MBN4059604.1"/>
    <property type="molecule type" value="Genomic_DNA"/>
</dbReference>
<evidence type="ECO:0000313" key="3">
    <source>
        <dbReference type="EMBL" id="MBN4059604.1"/>
    </source>
</evidence>
<evidence type="ECO:0000256" key="1">
    <source>
        <dbReference type="SAM" id="MobiDB-lite"/>
    </source>
</evidence>
<comment type="caution">
    <text evidence="3">The sequence shown here is derived from an EMBL/GenBank/DDBJ whole genome shotgun (WGS) entry which is preliminary data.</text>
</comment>
<feature type="region of interest" description="Disordered" evidence="1">
    <location>
        <begin position="201"/>
        <end position="230"/>
    </location>
</feature>
<accession>A0ABS3AQ40</accession>
<protein>
    <submittedName>
        <fullName evidence="3">Phospholipase D family protein</fullName>
    </submittedName>
</protein>
<dbReference type="Pfam" id="PF13091">
    <property type="entry name" value="PLDc_2"/>
    <property type="match status" value="1"/>
</dbReference>
<sequence>MKIKAVSQVGGRNPHAGLVNQLLDDRQFTRFRLLVAFARWSGLHLIDGGLQRFVRRGHIDAIVGIDLGGTTVEALTYLHDLPNSALRVVSLGRSDAIFHPKLYMFDGPSRWAAVVGSANLTTGGLYRNAEASVLLTGTSREPNPFEEFWEQFDLPIEPVKPCHVMKVDTEVLENLAPRLDAFTEPAPDTGRLPLDIPAIELAEDPPAPGRPPDVGGTDARRSSDPSGIISTTAVAPIGPGALFMELWDETGGGSQVQLPKRVFSDFFGGAAGAVTYVTLHTPTGTERVRLQAFANRTWRVNLGFVARYPTPMRRAVLKFVRGSADEYKVTIRLQKADGYDRWLLKCSEGRPGSKRFGMYP</sequence>
<feature type="domain" description="PLD phosphodiesterase" evidence="2">
    <location>
        <begin position="94"/>
        <end position="124"/>
    </location>
</feature>
<dbReference type="Gene3D" id="3.30.870.10">
    <property type="entry name" value="Endonuclease Chain A"/>
    <property type="match status" value="1"/>
</dbReference>
<evidence type="ECO:0000259" key="2">
    <source>
        <dbReference type="PROSITE" id="PS50035"/>
    </source>
</evidence>
<dbReference type="InterPro" id="IPR025202">
    <property type="entry name" value="PLD-like_dom"/>
</dbReference>
<name>A0ABS3AQ40_9ACTN</name>